<dbReference type="InterPro" id="IPR007527">
    <property type="entry name" value="Znf_SWIM"/>
</dbReference>
<keyword evidence="1" id="KW-0479">Metal-binding</keyword>
<dbReference type="Pfam" id="PF04434">
    <property type="entry name" value="SWIM"/>
    <property type="match status" value="1"/>
</dbReference>
<sequence>MTISNNNGITAFGDEGLGQQPWWVEQWMELINGYRFKKRLERAWGYAREGNVTSIRFEGRRVHARVQGTGEDPYKVKLWLDVLNDEDWGYVLEALTQKARWSAQLLAGIMPSDIERAFAASGKRLFPFKLQEVRSECSCPDKANPCKHISAVYFLMGDRFSEDPFVLFQLRGRNRTKLLEDLAEQRREVLTKLAEQASADDDSSPTEETAPLPPHPAVLDPALWWRYERSLDGDLVVITAALEGDTGLDAAGELPLAEDPCFPEARDTFLANLRAHGQASAQSAMVQAMTAGS</sequence>
<dbReference type="PANTHER" id="PTHR38133">
    <property type="entry name" value="SLR1429 PROTEIN"/>
    <property type="match status" value="1"/>
</dbReference>
<dbReference type="AlphaFoldDB" id="Q7U3R6"/>
<evidence type="ECO:0000313" key="5">
    <source>
        <dbReference type="Proteomes" id="UP000001422"/>
    </source>
</evidence>
<dbReference type="RefSeq" id="WP_011129216.1">
    <property type="nucleotide sequence ID" value="NC_005070.1"/>
</dbReference>
<feature type="region of interest" description="Disordered" evidence="2">
    <location>
        <begin position="195"/>
        <end position="215"/>
    </location>
</feature>
<dbReference type="PROSITE" id="PS50966">
    <property type="entry name" value="ZF_SWIM"/>
    <property type="match status" value="1"/>
</dbReference>
<organism evidence="4 5">
    <name type="scientific">Parasynechococcus marenigrum (strain WH8102)</name>
    <dbReference type="NCBI Taxonomy" id="84588"/>
    <lineage>
        <taxon>Bacteria</taxon>
        <taxon>Bacillati</taxon>
        <taxon>Cyanobacteriota</taxon>
        <taxon>Cyanophyceae</taxon>
        <taxon>Synechococcales</taxon>
        <taxon>Prochlorococcaceae</taxon>
        <taxon>Parasynechococcus</taxon>
        <taxon>Parasynechococcus marenigrum</taxon>
    </lineage>
</organism>
<keyword evidence="1" id="KW-0862">Zinc</keyword>
<protein>
    <recommendedName>
        <fullName evidence="3">SWIM-type domain-containing protein</fullName>
    </recommendedName>
</protein>
<gene>
    <name evidence="4" type="ordered locus">SYNW2363</name>
</gene>
<dbReference type="eggNOG" id="COG4279">
    <property type="taxonomic scope" value="Bacteria"/>
</dbReference>
<feature type="domain" description="SWIM-type" evidence="3">
    <location>
        <begin position="126"/>
        <end position="157"/>
    </location>
</feature>
<evidence type="ECO:0000259" key="3">
    <source>
        <dbReference type="PROSITE" id="PS50966"/>
    </source>
</evidence>
<dbReference type="KEGG" id="syw:SYNW2363"/>
<dbReference type="EMBL" id="BX569695">
    <property type="protein sequence ID" value="CAE08878.1"/>
    <property type="molecule type" value="Genomic_DNA"/>
</dbReference>
<evidence type="ECO:0000256" key="2">
    <source>
        <dbReference type="SAM" id="MobiDB-lite"/>
    </source>
</evidence>
<evidence type="ECO:0000313" key="4">
    <source>
        <dbReference type="EMBL" id="CAE08878.1"/>
    </source>
</evidence>
<dbReference type="Proteomes" id="UP000001422">
    <property type="component" value="Chromosome"/>
</dbReference>
<dbReference type="STRING" id="84588.SYNW2363"/>
<accession>Q7U3R6</accession>
<keyword evidence="5" id="KW-1185">Reference proteome</keyword>
<proteinExistence type="predicted"/>
<dbReference type="GO" id="GO:0008270">
    <property type="term" value="F:zinc ion binding"/>
    <property type="evidence" value="ECO:0007669"/>
    <property type="project" value="UniProtKB-KW"/>
</dbReference>
<reference evidence="4 5" key="1">
    <citation type="journal article" date="2003" name="Nature">
        <title>The genome of a motile marine Synechococcus.</title>
        <authorList>
            <person name="Palenik B."/>
            <person name="Brahamsha B."/>
            <person name="Larimer F."/>
            <person name="Land M."/>
            <person name="Hauser L."/>
            <person name="Chain P."/>
            <person name="Lamerdin J."/>
            <person name="Regala W."/>
            <person name="Allen E.A."/>
            <person name="McCarren J."/>
            <person name="Paulsen I."/>
            <person name="Dufresne A."/>
            <person name="Partensky F."/>
            <person name="Webb E."/>
            <person name="Waterbury J."/>
        </authorList>
    </citation>
    <scope>NUCLEOTIDE SEQUENCE [LARGE SCALE GENOMIC DNA]</scope>
    <source>
        <strain evidence="4 5">WH8102</strain>
    </source>
</reference>
<keyword evidence="1" id="KW-0863">Zinc-finger</keyword>
<name>Q7U3R6_PARMW</name>
<dbReference type="PANTHER" id="PTHR38133:SF1">
    <property type="entry name" value="SLR1429 PROTEIN"/>
    <property type="match status" value="1"/>
</dbReference>
<dbReference type="HOGENOM" id="CLU_053146_2_1_3"/>
<evidence type="ECO:0000256" key="1">
    <source>
        <dbReference type="PROSITE-ProRule" id="PRU00325"/>
    </source>
</evidence>